<dbReference type="RefSeq" id="WP_016648448.1">
    <property type="nucleotide sequence ID" value="NZ_CP138857.1"/>
</dbReference>
<dbReference type="AlphaFoldDB" id="A0AAJ1Q2X4"/>
<dbReference type="Proteomes" id="UP001229251">
    <property type="component" value="Unassembled WGS sequence"/>
</dbReference>
<feature type="transmembrane region" description="Helical" evidence="7">
    <location>
        <begin position="12"/>
        <end position="30"/>
    </location>
</feature>
<evidence type="ECO:0000256" key="2">
    <source>
        <dbReference type="ARBA" id="ARBA00022448"/>
    </source>
</evidence>
<dbReference type="Pfam" id="PF00528">
    <property type="entry name" value="BPD_transp_1"/>
    <property type="match status" value="1"/>
</dbReference>
<keyword evidence="4 7" id="KW-0812">Transmembrane</keyword>
<feature type="transmembrane region" description="Helical" evidence="7">
    <location>
        <begin position="104"/>
        <end position="124"/>
    </location>
</feature>
<dbReference type="PANTHER" id="PTHR43163">
    <property type="entry name" value="DIPEPTIDE TRANSPORT SYSTEM PERMEASE PROTEIN DPPB-RELATED"/>
    <property type="match status" value="1"/>
</dbReference>
<name>A0AAJ1Q2X4_9LACT</name>
<dbReference type="Gene3D" id="1.10.3720.10">
    <property type="entry name" value="MetI-like"/>
    <property type="match status" value="1"/>
</dbReference>
<dbReference type="InterPro" id="IPR045621">
    <property type="entry name" value="BPD_transp_1_N"/>
</dbReference>
<dbReference type="InterPro" id="IPR035906">
    <property type="entry name" value="MetI-like_sf"/>
</dbReference>
<keyword evidence="5 7" id="KW-1133">Transmembrane helix</keyword>
<evidence type="ECO:0000256" key="5">
    <source>
        <dbReference type="ARBA" id="ARBA00022989"/>
    </source>
</evidence>
<reference evidence="9" key="1">
    <citation type="submission" date="2023-05" db="EMBL/GenBank/DDBJ databases">
        <title>Cataloging the Phylogenetic Diversity of Human Bladder Bacteria.</title>
        <authorList>
            <person name="Du J."/>
        </authorList>
    </citation>
    <scope>NUCLEOTIDE SEQUENCE</scope>
    <source>
        <strain evidence="9">UMB1231</strain>
    </source>
</reference>
<feature type="transmembrane region" description="Helical" evidence="7">
    <location>
        <begin position="136"/>
        <end position="162"/>
    </location>
</feature>
<feature type="transmembrane region" description="Helical" evidence="7">
    <location>
        <begin position="187"/>
        <end position="206"/>
    </location>
</feature>
<dbReference type="GO" id="GO:0005886">
    <property type="term" value="C:plasma membrane"/>
    <property type="evidence" value="ECO:0007669"/>
    <property type="project" value="UniProtKB-SubCell"/>
</dbReference>
<keyword evidence="2 7" id="KW-0813">Transport</keyword>
<evidence type="ECO:0000256" key="7">
    <source>
        <dbReference type="RuleBase" id="RU363032"/>
    </source>
</evidence>
<dbReference type="Pfam" id="PF19300">
    <property type="entry name" value="BPD_transp_1_N"/>
    <property type="match status" value="1"/>
</dbReference>
<dbReference type="GO" id="GO:0055085">
    <property type="term" value="P:transmembrane transport"/>
    <property type="evidence" value="ECO:0007669"/>
    <property type="project" value="InterPro"/>
</dbReference>
<proteinExistence type="inferred from homology"/>
<dbReference type="CDD" id="cd06261">
    <property type="entry name" value="TM_PBP2"/>
    <property type="match status" value="1"/>
</dbReference>
<accession>A0AAJ1Q2X4</accession>
<dbReference type="EMBL" id="JASOOE010000002">
    <property type="protein sequence ID" value="MDK7186682.1"/>
    <property type="molecule type" value="Genomic_DNA"/>
</dbReference>
<evidence type="ECO:0000256" key="1">
    <source>
        <dbReference type="ARBA" id="ARBA00004651"/>
    </source>
</evidence>
<keyword evidence="3" id="KW-1003">Cell membrane</keyword>
<keyword evidence="6 7" id="KW-0472">Membrane</keyword>
<sequence length="321" mass="35672">MEKFLIKRLFQSVFILFLASMIAFAVIHFAPGDPLYMYTTPGVAQVELSPEEIEQMRQSLGLDGSIVEQYIRWLGNTISGNWGKSVINYRPVLEQINERIPSTLALMGTGLIISIILAIPLGLISGSNENNFIDQIISFFTYIGISIPQFWLGLILIIIFSMNLKWLPSSGMRTTGVESFWDLAKHAVLPVTVLVLNNLAVFIRYIRSSTINELNQDYVLAAKSKGVKHHDILIQHVLRNCLLPFITVVGMNISTLLAGSIVIENVFAWPGLGTLTLNAINNRDYPLVMGTVIISSVVLLAGNLIADILYQIVDPRISLEE</sequence>
<feature type="transmembrane region" description="Helical" evidence="7">
    <location>
        <begin position="242"/>
        <end position="267"/>
    </location>
</feature>
<evidence type="ECO:0000259" key="8">
    <source>
        <dbReference type="PROSITE" id="PS50928"/>
    </source>
</evidence>
<evidence type="ECO:0000256" key="3">
    <source>
        <dbReference type="ARBA" id="ARBA00022475"/>
    </source>
</evidence>
<dbReference type="SUPFAM" id="SSF161098">
    <property type="entry name" value="MetI-like"/>
    <property type="match status" value="1"/>
</dbReference>
<comment type="subcellular location">
    <subcellularLocation>
        <location evidence="1 7">Cell membrane</location>
        <topology evidence="1 7">Multi-pass membrane protein</topology>
    </subcellularLocation>
</comment>
<evidence type="ECO:0000313" key="9">
    <source>
        <dbReference type="EMBL" id="MDK7186682.1"/>
    </source>
</evidence>
<feature type="transmembrane region" description="Helical" evidence="7">
    <location>
        <begin position="287"/>
        <end position="310"/>
    </location>
</feature>
<evidence type="ECO:0000256" key="4">
    <source>
        <dbReference type="ARBA" id="ARBA00022692"/>
    </source>
</evidence>
<organism evidence="9 10">
    <name type="scientific">Facklamia hominis</name>
    <dbReference type="NCBI Taxonomy" id="178214"/>
    <lineage>
        <taxon>Bacteria</taxon>
        <taxon>Bacillati</taxon>
        <taxon>Bacillota</taxon>
        <taxon>Bacilli</taxon>
        <taxon>Lactobacillales</taxon>
        <taxon>Aerococcaceae</taxon>
        <taxon>Facklamia</taxon>
    </lineage>
</organism>
<dbReference type="InterPro" id="IPR000515">
    <property type="entry name" value="MetI-like"/>
</dbReference>
<evidence type="ECO:0000256" key="6">
    <source>
        <dbReference type="ARBA" id="ARBA00023136"/>
    </source>
</evidence>
<evidence type="ECO:0000313" key="10">
    <source>
        <dbReference type="Proteomes" id="UP001229251"/>
    </source>
</evidence>
<protein>
    <submittedName>
        <fullName evidence="9">ABC transporter permease</fullName>
    </submittedName>
</protein>
<feature type="domain" description="ABC transmembrane type-1" evidence="8">
    <location>
        <begin position="100"/>
        <end position="310"/>
    </location>
</feature>
<dbReference type="PROSITE" id="PS50928">
    <property type="entry name" value="ABC_TM1"/>
    <property type="match status" value="1"/>
</dbReference>
<comment type="similarity">
    <text evidence="7">Belongs to the binding-protein-dependent transport system permease family.</text>
</comment>
<comment type="caution">
    <text evidence="9">The sequence shown here is derived from an EMBL/GenBank/DDBJ whole genome shotgun (WGS) entry which is preliminary data.</text>
</comment>
<dbReference type="PANTHER" id="PTHR43163:SF6">
    <property type="entry name" value="DIPEPTIDE TRANSPORT SYSTEM PERMEASE PROTEIN DPPB-RELATED"/>
    <property type="match status" value="1"/>
</dbReference>
<gene>
    <name evidence="9" type="ORF">QP433_01660</name>
</gene>